<dbReference type="GO" id="GO:0005886">
    <property type="term" value="C:plasma membrane"/>
    <property type="evidence" value="ECO:0007669"/>
    <property type="project" value="TreeGrafter"/>
</dbReference>
<dbReference type="Proteomes" id="UP000032668">
    <property type="component" value="Unassembled WGS sequence"/>
</dbReference>
<accession>A0A0D6PCL4</accession>
<dbReference type="InterPro" id="IPR038770">
    <property type="entry name" value="Na+/solute_symporter_sf"/>
</dbReference>
<feature type="transmembrane region" description="Helical" evidence="1">
    <location>
        <begin position="241"/>
        <end position="263"/>
    </location>
</feature>
<dbReference type="RefSeq" id="WP_048877565.1">
    <property type="nucleotide sequence ID" value="NZ_BANC01000017.1"/>
</dbReference>
<sequence>MARMKKLLQFLPDGFTLAIVAMVVVASIVPCYGVGAVIFGHLTTLAIATMFFMQGARLSREAVVAGLAHWRLHLTILACTFLLFPLLAFGFSALFPHLLSPVVMLGLLYISLLPSTVQSSIAFTSIAHGNIPAAICSATFSTLLGVIATPIAVGLLLNTHVGSTGGEGFRGVGAIFAELLLPFVVGQLLRPWIGGWAARNKHILKFTDRGSVILVVYTAFSAAVMRGLWHQLPLSGFAEIILANAVLLAVVLTITTYGSRLLGFERPEEIAIVFCGSKKSAATGVPMANVLFGASTVGLVVLPLIIFHQMQLMVCAVLAKRYVRQYEAELRASGMTVSLVE</sequence>
<dbReference type="Pfam" id="PF13593">
    <property type="entry name" value="SBF_like"/>
    <property type="match status" value="1"/>
</dbReference>
<comment type="caution">
    <text evidence="2">The sequence shown here is derived from an EMBL/GenBank/DDBJ whole genome shotgun (WGS) entry which is preliminary data.</text>
</comment>
<name>A0A0D6PCL4_9PROT</name>
<keyword evidence="1" id="KW-0812">Transmembrane</keyword>
<dbReference type="AlphaFoldDB" id="A0A0D6PCL4"/>
<feature type="transmembrane region" description="Helical" evidence="1">
    <location>
        <begin position="135"/>
        <end position="157"/>
    </location>
</feature>
<feature type="transmembrane region" description="Helical" evidence="1">
    <location>
        <begin position="74"/>
        <end position="95"/>
    </location>
</feature>
<feature type="transmembrane region" description="Helical" evidence="1">
    <location>
        <begin position="284"/>
        <end position="307"/>
    </location>
</feature>
<proteinExistence type="predicted"/>
<protein>
    <submittedName>
        <fullName evidence="2">Bile acid/Na+ symporter</fullName>
    </submittedName>
</protein>
<dbReference type="EMBL" id="BANC01000017">
    <property type="protein sequence ID" value="GAN79096.1"/>
    <property type="molecule type" value="Genomic_DNA"/>
</dbReference>
<dbReference type="PANTHER" id="PTHR18640:SF5">
    <property type="entry name" value="SODIUM_BILE ACID COTRANSPORTER 7"/>
    <property type="match status" value="1"/>
</dbReference>
<feature type="transmembrane region" description="Helical" evidence="1">
    <location>
        <begin position="101"/>
        <end position="123"/>
    </location>
</feature>
<dbReference type="Gene3D" id="1.20.1530.20">
    <property type="match status" value="1"/>
</dbReference>
<feature type="transmembrane region" description="Helical" evidence="1">
    <location>
        <begin position="34"/>
        <end position="53"/>
    </location>
</feature>
<keyword evidence="1" id="KW-0472">Membrane</keyword>
<evidence type="ECO:0000313" key="3">
    <source>
        <dbReference type="Proteomes" id="UP000032668"/>
    </source>
</evidence>
<evidence type="ECO:0000256" key="1">
    <source>
        <dbReference type="SAM" id="Phobius"/>
    </source>
</evidence>
<evidence type="ECO:0000313" key="2">
    <source>
        <dbReference type="EMBL" id="GAN79096.1"/>
    </source>
</evidence>
<keyword evidence="3" id="KW-1185">Reference proteome</keyword>
<reference evidence="2 3" key="1">
    <citation type="submission" date="2012-11" db="EMBL/GenBank/DDBJ databases">
        <title>Whole genome sequence of Acidocella aminolytica 101 = DSM 11237.</title>
        <authorList>
            <person name="Azuma Y."/>
            <person name="Higashiura N."/>
            <person name="Hirakawa H."/>
            <person name="Matsushita K."/>
        </authorList>
    </citation>
    <scope>NUCLEOTIDE SEQUENCE [LARGE SCALE GENOMIC DNA]</scope>
    <source>
        <strain evidence="3">101 / DSM 11237</strain>
    </source>
</reference>
<dbReference type="OrthoDB" id="9792271at2"/>
<organism evidence="2 3">
    <name type="scientific">Acidocella aminolytica 101 = DSM 11237</name>
    <dbReference type="NCBI Taxonomy" id="1120923"/>
    <lineage>
        <taxon>Bacteria</taxon>
        <taxon>Pseudomonadati</taxon>
        <taxon>Pseudomonadota</taxon>
        <taxon>Alphaproteobacteria</taxon>
        <taxon>Acetobacterales</taxon>
        <taxon>Acidocellaceae</taxon>
        <taxon>Acidocella</taxon>
    </lineage>
</organism>
<feature type="transmembrane region" description="Helical" evidence="1">
    <location>
        <begin position="7"/>
        <end position="28"/>
    </location>
</feature>
<feature type="transmembrane region" description="Helical" evidence="1">
    <location>
        <begin position="210"/>
        <end position="229"/>
    </location>
</feature>
<gene>
    <name evidence="2" type="ORF">Aam_017_001</name>
</gene>
<feature type="transmembrane region" description="Helical" evidence="1">
    <location>
        <begin position="169"/>
        <end position="189"/>
    </location>
</feature>
<dbReference type="PANTHER" id="PTHR18640">
    <property type="entry name" value="SOLUTE CARRIER FAMILY 10 MEMBER 7"/>
    <property type="match status" value="1"/>
</dbReference>
<dbReference type="STRING" id="1120923.SAMN02746095_00929"/>
<dbReference type="PIRSF" id="PIRSF026166">
    <property type="entry name" value="UCP026166"/>
    <property type="match status" value="1"/>
</dbReference>
<keyword evidence="1" id="KW-1133">Transmembrane helix</keyword>
<dbReference type="InterPro" id="IPR016833">
    <property type="entry name" value="Put_Na-Bile_cotransptr"/>
</dbReference>